<feature type="non-terminal residue" evidence="2">
    <location>
        <position position="1"/>
    </location>
</feature>
<dbReference type="AlphaFoldDB" id="A0ABD0NW66"/>
<accession>A0ABD0NW66</accession>
<sequence>PIWIPFTFRYNSAHSSCKGSQFVKRTWYKKFVGVVLCNSLRYKIFMGDGLR</sequence>
<dbReference type="PANTHER" id="PTHR23197">
    <property type="entry name" value="TARSH-RELATED FIBRONECTIN DOMAIN-CONTAINING"/>
    <property type="match status" value="1"/>
</dbReference>
<proteinExistence type="predicted"/>
<evidence type="ECO:0000259" key="1">
    <source>
        <dbReference type="Pfam" id="PF21731"/>
    </source>
</evidence>
<dbReference type="PANTHER" id="PTHR23197:SF8">
    <property type="entry name" value="FIBRONECTIN TYPE III DOMAIN-CONTAINING PROTEIN 1"/>
    <property type="match status" value="1"/>
</dbReference>
<feature type="non-terminal residue" evidence="2">
    <location>
        <position position="51"/>
    </location>
</feature>
<keyword evidence="3" id="KW-1185">Reference proteome</keyword>
<evidence type="ECO:0000313" key="3">
    <source>
        <dbReference type="Proteomes" id="UP001529510"/>
    </source>
</evidence>
<dbReference type="Pfam" id="PF21731">
    <property type="entry name" value="TARSH_C"/>
    <property type="match status" value="1"/>
</dbReference>
<dbReference type="InterPro" id="IPR049109">
    <property type="entry name" value="TARSH/FNDC1_C"/>
</dbReference>
<protein>
    <recommendedName>
        <fullName evidence="1">Target of Nesh-SH3/FNDC1 C-terminal domain-containing protein</fullName>
    </recommendedName>
</protein>
<feature type="domain" description="Target of Nesh-SH3/FNDC1 C-terminal" evidence="1">
    <location>
        <begin position="3"/>
        <end position="50"/>
    </location>
</feature>
<evidence type="ECO:0000313" key="2">
    <source>
        <dbReference type="EMBL" id="KAL0164718.1"/>
    </source>
</evidence>
<dbReference type="EMBL" id="JAMKFB020000020">
    <property type="protein sequence ID" value="KAL0164718.1"/>
    <property type="molecule type" value="Genomic_DNA"/>
</dbReference>
<comment type="caution">
    <text evidence="2">The sequence shown here is derived from an EMBL/GenBank/DDBJ whole genome shotgun (WGS) entry which is preliminary data.</text>
</comment>
<organism evidence="2 3">
    <name type="scientific">Cirrhinus mrigala</name>
    <name type="common">Mrigala</name>
    <dbReference type="NCBI Taxonomy" id="683832"/>
    <lineage>
        <taxon>Eukaryota</taxon>
        <taxon>Metazoa</taxon>
        <taxon>Chordata</taxon>
        <taxon>Craniata</taxon>
        <taxon>Vertebrata</taxon>
        <taxon>Euteleostomi</taxon>
        <taxon>Actinopterygii</taxon>
        <taxon>Neopterygii</taxon>
        <taxon>Teleostei</taxon>
        <taxon>Ostariophysi</taxon>
        <taxon>Cypriniformes</taxon>
        <taxon>Cyprinidae</taxon>
        <taxon>Labeoninae</taxon>
        <taxon>Labeonini</taxon>
        <taxon>Cirrhinus</taxon>
    </lineage>
</organism>
<gene>
    <name evidence="2" type="ORF">M9458_040471</name>
</gene>
<name>A0ABD0NW66_CIRMR</name>
<reference evidence="2 3" key="1">
    <citation type="submission" date="2024-05" db="EMBL/GenBank/DDBJ databases">
        <title>Genome sequencing and assembly of Indian major carp, Cirrhinus mrigala (Hamilton, 1822).</title>
        <authorList>
            <person name="Mohindra V."/>
            <person name="Chowdhury L.M."/>
            <person name="Lal K."/>
            <person name="Jena J.K."/>
        </authorList>
    </citation>
    <scope>NUCLEOTIDE SEQUENCE [LARGE SCALE GENOMIC DNA]</scope>
    <source>
        <strain evidence="2">CM1030</strain>
        <tissue evidence="2">Blood</tissue>
    </source>
</reference>
<dbReference type="Proteomes" id="UP001529510">
    <property type="component" value="Unassembled WGS sequence"/>
</dbReference>